<dbReference type="AlphaFoldDB" id="A0A074ZU82"/>
<evidence type="ECO:0000313" key="3">
    <source>
        <dbReference type="Proteomes" id="UP000054324"/>
    </source>
</evidence>
<sequence>MNQRSSHSVVLVPQRSEDAPDRIISDSVEIPVDGRQESGRHTSSPTLIRGYGHGKSITDKQAPKALT</sequence>
<keyword evidence="3" id="KW-1185">Reference proteome</keyword>
<organism evidence="2 3">
    <name type="scientific">Opisthorchis viverrini</name>
    <name type="common">Southeast Asian liver fluke</name>
    <dbReference type="NCBI Taxonomy" id="6198"/>
    <lineage>
        <taxon>Eukaryota</taxon>
        <taxon>Metazoa</taxon>
        <taxon>Spiralia</taxon>
        <taxon>Lophotrochozoa</taxon>
        <taxon>Platyhelminthes</taxon>
        <taxon>Trematoda</taxon>
        <taxon>Digenea</taxon>
        <taxon>Opisthorchiida</taxon>
        <taxon>Opisthorchiata</taxon>
        <taxon>Opisthorchiidae</taxon>
        <taxon>Opisthorchis</taxon>
    </lineage>
</organism>
<dbReference type="GeneID" id="20320051"/>
<protein>
    <submittedName>
        <fullName evidence="2">Uncharacterized protein</fullName>
    </submittedName>
</protein>
<accession>A0A074ZU82</accession>
<dbReference type="KEGG" id="ovi:T265_05869"/>
<dbReference type="EMBL" id="KL596734">
    <property type="protein sequence ID" value="KER26960.1"/>
    <property type="molecule type" value="Genomic_DNA"/>
</dbReference>
<dbReference type="OrthoDB" id="9938362at2759"/>
<feature type="region of interest" description="Disordered" evidence="1">
    <location>
        <begin position="1"/>
        <end position="67"/>
    </location>
</feature>
<evidence type="ECO:0000313" key="2">
    <source>
        <dbReference type="EMBL" id="KER26960.1"/>
    </source>
</evidence>
<reference evidence="2 3" key="1">
    <citation type="submission" date="2013-11" db="EMBL/GenBank/DDBJ databases">
        <title>Opisthorchis viverrini - life in the bile duct.</title>
        <authorList>
            <person name="Young N.D."/>
            <person name="Nagarajan N."/>
            <person name="Lin S.J."/>
            <person name="Korhonen P.K."/>
            <person name="Jex A.R."/>
            <person name="Hall R.S."/>
            <person name="Safavi-Hemami H."/>
            <person name="Kaewkong W."/>
            <person name="Bertrand D."/>
            <person name="Gao S."/>
            <person name="Seet Q."/>
            <person name="Wongkham S."/>
            <person name="Teh B.T."/>
            <person name="Wongkham C."/>
            <person name="Intapan P.M."/>
            <person name="Maleewong W."/>
            <person name="Yang X."/>
            <person name="Hu M."/>
            <person name="Wang Z."/>
            <person name="Hofmann A."/>
            <person name="Sternberg P.W."/>
            <person name="Tan P."/>
            <person name="Wang J."/>
            <person name="Gasser R.B."/>
        </authorList>
    </citation>
    <scope>NUCLEOTIDE SEQUENCE [LARGE SCALE GENOMIC DNA]</scope>
</reference>
<dbReference type="RefSeq" id="XP_009169262.1">
    <property type="nucleotide sequence ID" value="XM_009170998.1"/>
</dbReference>
<evidence type="ECO:0000256" key="1">
    <source>
        <dbReference type="SAM" id="MobiDB-lite"/>
    </source>
</evidence>
<gene>
    <name evidence="2" type="ORF">T265_05869</name>
</gene>
<feature type="compositionally biased region" description="Basic and acidic residues" evidence="1">
    <location>
        <begin position="56"/>
        <end position="67"/>
    </location>
</feature>
<proteinExistence type="predicted"/>
<dbReference type="CTD" id="20320051"/>
<dbReference type="Proteomes" id="UP000054324">
    <property type="component" value="Unassembled WGS sequence"/>
</dbReference>
<feature type="compositionally biased region" description="Basic and acidic residues" evidence="1">
    <location>
        <begin position="15"/>
        <end position="24"/>
    </location>
</feature>
<name>A0A074ZU82_OPIVI</name>